<accession>A0ABX1LQ51</accession>
<dbReference type="InterPro" id="IPR001789">
    <property type="entry name" value="Sig_transdc_resp-reg_receiver"/>
</dbReference>
<dbReference type="CDD" id="cd16922">
    <property type="entry name" value="HATPase_EvgS-ArcB-TorS-like"/>
    <property type="match status" value="1"/>
</dbReference>
<feature type="domain" description="Response regulatory" evidence="10">
    <location>
        <begin position="1211"/>
        <end position="1327"/>
    </location>
</feature>
<dbReference type="PROSITE" id="PS50113">
    <property type="entry name" value="PAC"/>
    <property type="match status" value="1"/>
</dbReference>
<feature type="modified residue" description="4-aspartylphosphate" evidence="7">
    <location>
        <position position="1260"/>
    </location>
</feature>
<dbReference type="SUPFAM" id="SSF55874">
    <property type="entry name" value="ATPase domain of HSP90 chaperone/DNA topoisomerase II/histidine kinase"/>
    <property type="match status" value="1"/>
</dbReference>
<dbReference type="CDD" id="cd00082">
    <property type="entry name" value="HisKA"/>
    <property type="match status" value="1"/>
</dbReference>
<evidence type="ECO:0000259" key="10">
    <source>
        <dbReference type="PROSITE" id="PS50110"/>
    </source>
</evidence>
<sequence>MLHHHHPKYLQVNPQKHQFLAKVLFLSLAIAIVSILGGGWLAFQWFGQRINQNTKEALLAIADLKSKQIQQWLSERKADAQIFAGIHSLEQVLKAIQNRDKALAVHQNALQEAINKTKEEYGYSRIIVIDLTGNIVAPVLNQDSDLAPEVLSVFRQKLIPSPYYLGKAELIDLYWRETPTGKSIVHGVIAPIYDHSNASLPLLGAVYMEFDASKYLFPLLQTWPNSNLTTETLLVRQEQNFIRYLTPLRYKNNAPLELIKSFDNQEVLAIQAVQTHQSLLQGIDYRGNKVIGASYLVKGTPWIMISKMDQIEADAPLNQLATVISALTFLFIASVLYIARQLWRNSELALLASQQQSAIDHAAIIEHNAKRYSTAIETSIDGYALFDRQGKFIQTNDSLAKITGYSTEELLNLSVFDLAVDDSFEITNFIANSDATQKQRLTQKWQRQDKQIIDVEIGISYFTEGEGQFFIFVQDITNSLKTQRQLEQSTQLHTFLSRANEAIVRTRNPQELLQKICEIAIEYGGFRLAWVGIPNPATKMVKVTAAAGSATYYLENIQISIDPELEIAHGPTGKAIREIRPIIINDFLANSITAPWHEIALSHGIKASATFPLRIDRHTISAIMFYSSVINYFTDDVIALLKELAEDVELALALADSERLRQQAESSLKKSEERFRLALINAPFPIILYTEENAILQINRAWINQSGHADCDIQEINQWTEQFCRDYLPLIRPQPNLDSDRYLDQEITLTIADGSQRIWRFGSALLPNHTDGKSAAIAMAVDITEQRLIEVALKQNEKRFRHAIINAPLPIMLHAEDGEVLAINRAWTELSGYELNDIPTIEEWTKKAYSDRHLQMQDVISHLYETEGIQNNGEFSIITKDGSSRIWDFGSANLGRIADGRKTLISIATDVTERKANELALQKAKELAEEANHAKSAFLANMSHELRTPLNGILGYAQIYLTDPDFSLKQKEGFQIIYQCGSHLLDLISEILDLSKIEARKLELSPTEVEFPNFLTGVAQMCQIKAEEKNLLFHSEISDRLPFFVLVDEQRLRQVLLNLLGNAIKFTDFGSVTMKVEAIAKESTEGETASPSPEMLPDTLKDESVVTGKIRFTISDTGRGIAADNLTQIFLPFEQVGDRHDRPDGTGLGLAISQKLVTMMGGKLCVESELEKGSRFWFDLELPETSATIFTQGTSNLTNNRVIGYVGQKRTILVVDDKWVNRSVIAKLLESWDFNVIEAVNGHHGITMATSNSIDAIITDLIMPVLDGFKMAQMLRGMPQFPRIPILAISASILPQDQAKSLEAGCSDFLVKPIEATTLLNKLAQHLNLSWIYAESLPSPPSLDLYNADPIRQTIPPDRELTIIRDALEVGDFKAIEQEAQRIVQLDTQYQWFVNHLVTLAQDFDEMSILQLINSNNGQEKS</sequence>
<evidence type="ECO:0000259" key="9">
    <source>
        <dbReference type="PROSITE" id="PS50109"/>
    </source>
</evidence>
<dbReference type="InterPro" id="IPR004358">
    <property type="entry name" value="Sig_transdc_His_kin-like_C"/>
</dbReference>
<dbReference type="Pfam" id="PF13185">
    <property type="entry name" value="GAF_2"/>
    <property type="match status" value="1"/>
</dbReference>
<dbReference type="SUPFAM" id="SSF55781">
    <property type="entry name" value="GAF domain-like"/>
    <property type="match status" value="1"/>
</dbReference>
<dbReference type="RefSeq" id="WP_169362053.1">
    <property type="nucleotide sequence ID" value="NZ_JAAVJL010000001.1"/>
</dbReference>
<dbReference type="InterPro" id="IPR035965">
    <property type="entry name" value="PAS-like_dom_sf"/>
</dbReference>
<keyword evidence="8" id="KW-0472">Membrane</keyword>
<dbReference type="PRINTS" id="PR00344">
    <property type="entry name" value="BCTRLSENSOR"/>
</dbReference>
<dbReference type="CDD" id="cd17546">
    <property type="entry name" value="REC_hyHK_CKI1_RcsC-like"/>
    <property type="match status" value="1"/>
</dbReference>
<dbReference type="InterPro" id="IPR003018">
    <property type="entry name" value="GAF"/>
</dbReference>
<dbReference type="InterPro" id="IPR011006">
    <property type="entry name" value="CheY-like_superfamily"/>
</dbReference>
<feature type="domain" description="PAC" evidence="12">
    <location>
        <begin position="871"/>
        <end position="923"/>
    </location>
</feature>
<evidence type="ECO:0000259" key="11">
    <source>
        <dbReference type="PROSITE" id="PS50112"/>
    </source>
</evidence>
<proteinExistence type="predicted"/>
<evidence type="ECO:0000256" key="7">
    <source>
        <dbReference type="PROSITE-ProRule" id="PRU00169"/>
    </source>
</evidence>
<evidence type="ECO:0000256" key="3">
    <source>
        <dbReference type="ARBA" id="ARBA00022553"/>
    </source>
</evidence>
<evidence type="ECO:0000256" key="8">
    <source>
        <dbReference type="SAM" id="Phobius"/>
    </source>
</evidence>
<comment type="caution">
    <text evidence="13">The sequence shown here is derived from an EMBL/GenBank/DDBJ whole genome shotgun (WGS) entry which is preliminary data.</text>
</comment>
<dbReference type="InterPro" id="IPR029016">
    <property type="entry name" value="GAF-like_dom_sf"/>
</dbReference>
<dbReference type="PANTHER" id="PTHR43047:SF72">
    <property type="entry name" value="OSMOSENSING HISTIDINE PROTEIN KINASE SLN1"/>
    <property type="match status" value="1"/>
</dbReference>
<dbReference type="PROSITE" id="PS50112">
    <property type="entry name" value="PAS"/>
    <property type="match status" value="2"/>
</dbReference>
<keyword evidence="14" id="KW-1185">Reference proteome</keyword>
<dbReference type="Gene3D" id="3.30.565.10">
    <property type="entry name" value="Histidine kinase-like ATPase, C-terminal domain"/>
    <property type="match status" value="1"/>
</dbReference>
<dbReference type="SMART" id="SM00387">
    <property type="entry name" value="HATPase_c"/>
    <property type="match status" value="1"/>
</dbReference>
<dbReference type="Gene3D" id="3.30.450.40">
    <property type="match status" value="1"/>
</dbReference>
<dbReference type="PROSITE" id="PS50109">
    <property type="entry name" value="HIS_KIN"/>
    <property type="match status" value="1"/>
</dbReference>
<keyword evidence="8" id="KW-1133">Transmembrane helix</keyword>
<dbReference type="InterPro" id="IPR013767">
    <property type="entry name" value="PAS_fold"/>
</dbReference>
<dbReference type="SMART" id="SM00086">
    <property type="entry name" value="PAC"/>
    <property type="match status" value="3"/>
</dbReference>
<feature type="domain" description="PAS" evidence="11">
    <location>
        <begin position="796"/>
        <end position="838"/>
    </location>
</feature>
<dbReference type="Pfam" id="PF13188">
    <property type="entry name" value="PAS_8"/>
    <property type="match status" value="1"/>
</dbReference>
<dbReference type="SMART" id="SM00448">
    <property type="entry name" value="REC"/>
    <property type="match status" value="1"/>
</dbReference>
<dbReference type="SMART" id="SM00388">
    <property type="entry name" value="HisKA"/>
    <property type="match status" value="1"/>
</dbReference>
<dbReference type="EMBL" id="JAAVJL010000001">
    <property type="protein sequence ID" value="NMF56964.1"/>
    <property type="molecule type" value="Genomic_DNA"/>
</dbReference>
<evidence type="ECO:0000256" key="1">
    <source>
        <dbReference type="ARBA" id="ARBA00000085"/>
    </source>
</evidence>
<dbReference type="NCBIfam" id="TIGR00229">
    <property type="entry name" value="sensory_box"/>
    <property type="match status" value="3"/>
</dbReference>
<evidence type="ECO:0000256" key="5">
    <source>
        <dbReference type="ARBA" id="ARBA00022777"/>
    </source>
</evidence>
<dbReference type="EC" id="2.7.13.3" evidence="2"/>
<evidence type="ECO:0000313" key="14">
    <source>
        <dbReference type="Proteomes" id="UP000738376"/>
    </source>
</evidence>
<protein>
    <recommendedName>
        <fullName evidence="2">histidine kinase</fullName>
        <ecNumber evidence="2">2.7.13.3</ecNumber>
    </recommendedName>
</protein>
<dbReference type="CDD" id="cd00130">
    <property type="entry name" value="PAS"/>
    <property type="match status" value="2"/>
</dbReference>
<dbReference type="InterPro" id="IPR000700">
    <property type="entry name" value="PAS-assoc_C"/>
</dbReference>
<dbReference type="InterPro" id="IPR036097">
    <property type="entry name" value="HisK_dim/P_sf"/>
</dbReference>
<feature type="transmembrane region" description="Helical" evidence="8">
    <location>
        <begin position="20"/>
        <end position="43"/>
    </location>
</feature>
<dbReference type="PANTHER" id="PTHR43047">
    <property type="entry name" value="TWO-COMPONENT HISTIDINE PROTEIN KINASE"/>
    <property type="match status" value="1"/>
</dbReference>
<dbReference type="Proteomes" id="UP000738376">
    <property type="component" value="Unassembled WGS sequence"/>
</dbReference>
<comment type="catalytic activity">
    <reaction evidence="1">
        <text>ATP + protein L-histidine = ADP + protein N-phospho-L-histidine.</text>
        <dbReference type="EC" id="2.7.13.3"/>
    </reaction>
</comment>
<dbReference type="Gene3D" id="3.40.50.2300">
    <property type="match status" value="1"/>
</dbReference>
<dbReference type="InterPro" id="IPR003661">
    <property type="entry name" value="HisK_dim/P_dom"/>
</dbReference>
<dbReference type="InterPro" id="IPR003594">
    <property type="entry name" value="HATPase_dom"/>
</dbReference>
<evidence type="ECO:0000256" key="4">
    <source>
        <dbReference type="ARBA" id="ARBA00022679"/>
    </source>
</evidence>
<dbReference type="Pfam" id="PF02518">
    <property type="entry name" value="HATPase_c"/>
    <property type="match status" value="1"/>
</dbReference>
<keyword evidence="4" id="KW-0808">Transferase</keyword>
<evidence type="ECO:0000259" key="12">
    <source>
        <dbReference type="PROSITE" id="PS50113"/>
    </source>
</evidence>
<keyword evidence="5" id="KW-0418">Kinase</keyword>
<dbReference type="SUPFAM" id="SSF55785">
    <property type="entry name" value="PYP-like sensor domain (PAS domain)"/>
    <property type="match status" value="3"/>
</dbReference>
<dbReference type="SMART" id="SM00091">
    <property type="entry name" value="PAS"/>
    <property type="match status" value="3"/>
</dbReference>
<dbReference type="Gene3D" id="3.30.450.20">
    <property type="entry name" value="PAS domain"/>
    <property type="match status" value="3"/>
</dbReference>
<organism evidence="13 14">
    <name type="scientific">Pseudanabaena yagii GIHE-NHR1</name>
    <dbReference type="NCBI Taxonomy" id="2722753"/>
    <lineage>
        <taxon>Bacteria</taxon>
        <taxon>Bacillati</taxon>
        <taxon>Cyanobacteriota</taxon>
        <taxon>Cyanophyceae</taxon>
        <taxon>Pseudanabaenales</taxon>
        <taxon>Pseudanabaenaceae</taxon>
        <taxon>Pseudanabaena</taxon>
        <taxon>Pseudanabaena yagii</taxon>
    </lineage>
</organism>
<reference evidence="13 14" key="1">
    <citation type="submission" date="2020-03" db="EMBL/GenBank/DDBJ databases">
        <title>Draft Genome Sequence of 2-Methylisoborneol Producing Pseudanabaena yagii Strain GIHE-NHR1 Isolated from North Han River in South Korea.</title>
        <authorList>
            <person name="Jeong J."/>
        </authorList>
    </citation>
    <scope>NUCLEOTIDE SEQUENCE [LARGE SCALE GENOMIC DNA]</scope>
    <source>
        <strain evidence="13 14">GIHE-NHR1</strain>
    </source>
</reference>
<evidence type="ECO:0000313" key="13">
    <source>
        <dbReference type="EMBL" id="NMF56964.1"/>
    </source>
</evidence>
<dbReference type="SMART" id="SM00065">
    <property type="entry name" value="GAF"/>
    <property type="match status" value="1"/>
</dbReference>
<feature type="transmembrane region" description="Helical" evidence="8">
    <location>
        <begin position="317"/>
        <end position="339"/>
    </location>
</feature>
<evidence type="ECO:0000256" key="6">
    <source>
        <dbReference type="ARBA" id="ARBA00023012"/>
    </source>
</evidence>
<dbReference type="InterPro" id="IPR000014">
    <property type="entry name" value="PAS"/>
</dbReference>
<evidence type="ECO:0000256" key="2">
    <source>
        <dbReference type="ARBA" id="ARBA00012438"/>
    </source>
</evidence>
<dbReference type="InterPro" id="IPR005467">
    <property type="entry name" value="His_kinase_dom"/>
</dbReference>
<dbReference type="Pfam" id="PF00512">
    <property type="entry name" value="HisKA"/>
    <property type="match status" value="1"/>
</dbReference>
<gene>
    <name evidence="13" type="ORF">HC246_02775</name>
</gene>
<dbReference type="SUPFAM" id="SSF47384">
    <property type="entry name" value="Homodimeric domain of signal transducing histidine kinase"/>
    <property type="match status" value="1"/>
</dbReference>
<dbReference type="Gene3D" id="1.10.287.130">
    <property type="match status" value="1"/>
</dbReference>
<dbReference type="Pfam" id="PF00989">
    <property type="entry name" value="PAS"/>
    <property type="match status" value="1"/>
</dbReference>
<dbReference type="SUPFAM" id="SSF52172">
    <property type="entry name" value="CheY-like"/>
    <property type="match status" value="1"/>
</dbReference>
<dbReference type="InterPro" id="IPR001610">
    <property type="entry name" value="PAC"/>
</dbReference>
<dbReference type="InterPro" id="IPR036890">
    <property type="entry name" value="HATPase_C_sf"/>
</dbReference>
<feature type="domain" description="PAS" evidence="11">
    <location>
        <begin position="368"/>
        <end position="418"/>
    </location>
</feature>
<dbReference type="Pfam" id="PF00072">
    <property type="entry name" value="Response_reg"/>
    <property type="match status" value="1"/>
</dbReference>
<keyword evidence="6" id="KW-0902">Two-component regulatory system</keyword>
<name>A0ABX1LQ51_9CYAN</name>
<keyword evidence="8" id="KW-0812">Transmembrane</keyword>
<keyword evidence="3 7" id="KW-0597">Phosphoprotein</keyword>
<dbReference type="PROSITE" id="PS50110">
    <property type="entry name" value="RESPONSE_REGULATORY"/>
    <property type="match status" value="1"/>
</dbReference>
<feature type="domain" description="Histidine kinase" evidence="9">
    <location>
        <begin position="941"/>
        <end position="1184"/>
    </location>
</feature>